<dbReference type="InterPro" id="IPR058678">
    <property type="entry name" value="ARM_PUB"/>
</dbReference>
<dbReference type="Pfam" id="PF23005">
    <property type="entry name" value="DUF7032"/>
    <property type="match status" value="1"/>
</dbReference>
<feature type="repeat" description="ARM" evidence="1">
    <location>
        <begin position="184"/>
        <end position="228"/>
    </location>
</feature>
<protein>
    <submittedName>
        <fullName evidence="5">Uncharacterized protein</fullName>
    </submittedName>
</protein>
<dbReference type="InterPro" id="IPR016024">
    <property type="entry name" value="ARM-type_fold"/>
</dbReference>
<feature type="domain" description="U-box" evidence="4">
    <location>
        <begin position="148"/>
        <end position="420"/>
    </location>
</feature>
<evidence type="ECO:0000313" key="5">
    <source>
        <dbReference type="EMBL" id="KAK1271927.1"/>
    </source>
</evidence>
<dbReference type="Proteomes" id="UP001179952">
    <property type="component" value="Unassembled WGS sequence"/>
</dbReference>
<dbReference type="EMBL" id="JAUJYN010000005">
    <property type="protein sequence ID" value="KAK1271927.1"/>
    <property type="molecule type" value="Genomic_DNA"/>
</dbReference>
<sequence>MKSPEDPTSDVTDEDDLLRCRRLLSSLSASVPSVQSFKGKWSLIHSRLDILTVHLSDLDGPDSSHPLSSDLLRRLSQTLSDALSLSLSPSVGRLRTRSDLDSLSAALDRLASDADLLLKSGVLRDPPPSDHRRSDGREAVRSEARTIVTRLQIGTTESRALALDSLLGLMSADDKNVMIVAAQGAASVLVRLIDSSSASPETREKAVSAITRISTVDSCKHVLIAEGVILLNHLVRALDPGGSSAARRDACVALRSLSLSRDNARAIGGRGGVSGLLDIARSGTPSSQAVAAAVLKNLAAVPEVRQNLVDEDCVPVLVGLANSGTAEARENSIGCLCNLASDEGDQEIKLLIVRSGGIDCVRDYWDAATSPSDRCLEPAAALVRNLSMYKYVAEIVVSAGFVARLVAVLEKGSTPGARSAAAGAVYEAAYDAKTKRGFGEAGGIRPLVRMLEAKSMEEREAAAKALACLLTCSLNRRLFRKDEAGVYGAVQLLDASIVAVDKRYPIAILGAVSESRRCRKQMVAAGGCGYLRRLAEMEVESAKRLLERLEKGKLWGVFPRA</sequence>
<feature type="region of interest" description="Disordered" evidence="2">
    <location>
        <begin position="121"/>
        <end position="140"/>
    </location>
</feature>
<dbReference type="SMART" id="SM00185">
    <property type="entry name" value="ARM"/>
    <property type="match status" value="7"/>
</dbReference>
<dbReference type="AlphaFoldDB" id="A0AAV9B7B2"/>
<organism evidence="5 6">
    <name type="scientific">Acorus gramineus</name>
    <name type="common">Dwarf sweet flag</name>
    <dbReference type="NCBI Taxonomy" id="55184"/>
    <lineage>
        <taxon>Eukaryota</taxon>
        <taxon>Viridiplantae</taxon>
        <taxon>Streptophyta</taxon>
        <taxon>Embryophyta</taxon>
        <taxon>Tracheophyta</taxon>
        <taxon>Spermatophyta</taxon>
        <taxon>Magnoliopsida</taxon>
        <taxon>Liliopsida</taxon>
        <taxon>Acoraceae</taxon>
        <taxon>Acorus</taxon>
    </lineage>
</organism>
<feature type="compositionally biased region" description="Basic and acidic residues" evidence="2">
    <location>
        <begin position="127"/>
        <end position="140"/>
    </location>
</feature>
<feature type="domain" description="DUF7032" evidence="3">
    <location>
        <begin position="20"/>
        <end position="122"/>
    </location>
</feature>
<evidence type="ECO:0000313" key="6">
    <source>
        <dbReference type="Proteomes" id="UP001179952"/>
    </source>
</evidence>
<accession>A0AAV9B7B2</accession>
<dbReference type="PANTHER" id="PTHR46043:SF13">
    <property type="entry name" value="ARM REPEAT SUPERFAMILY PROTEIN"/>
    <property type="match status" value="1"/>
</dbReference>
<dbReference type="InterPro" id="IPR054296">
    <property type="entry name" value="DUF7032"/>
</dbReference>
<dbReference type="Pfam" id="PF25598">
    <property type="entry name" value="ARM_PUB"/>
    <property type="match status" value="1"/>
</dbReference>
<comment type="caution">
    <text evidence="5">The sequence shown here is derived from an EMBL/GenBank/DDBJ whole genome shotgun (WGS) entry which is preliminary data.</text>
</comment>
<dbReference type="SUPFAM" id="SSF48371">
    <property type="entry name" value="ARM repeat"/>
    <property type="match status" value="1"/>
</dbReference>
<evidence type="ECO:0000256" key="2">
    <source>
        <dbReference type="SAM" id="MobiDB-lite"/>
    </source>
</evidence>
<reference evidence="5" key="2">
    <citation type="submission" date="2023-06" db="EMBL/GenBank/DDBJ databases">
        <authorList>
            <person name="Ma L."/>
            <person name="Liu K.-W."/>
            <person name="Li Z."/>
            <person name="Hsiao Y.-Y."/>
            <person name="Qi Y."/>
            <person name="Fu T."/>
            <person name="Tang G."/>
            <person name="Zhang D."/>
            <person name="Sun W.-H."/>
            <person name="Liu D.-K."/>
            <person name="Li Y."/>
            <person name="Chen G.-Z."/>
            <person name="Liu X.-D."/>
            <person name="Liao X.-Y."/>
            <person name="Jiang Y.-T."/>
            <person name="Yu X."/>
            <person name="Hao Y."/>
            <person name="Huang J."/>
            <person name="Zhao X.-W."/>
            <person name="Ke S."/>
            <person name="Chen Y.-Y."/>
            <person name="Wu W.-L."/>
            <person name="Hsu J.-L."/>
            <person name="Lin Y.-F."/>
            <person name="Huang M.-D."/>
            <person name="Li C.-Y."/>
            <person name="Huang L."/>
            <person name="Wang Z.-W."/>
            <person name="Zhao X."/>
            <person name="Zhong W.-Y."/>
            <person name="Peng D.-H."/>
            <person name="Ahmad S."/>
            <person name="Lan S."/>
            <person name="Zhang J.-S."/>
            <person name="Tsai W.-C."/>
            <person name="Van De Peer Y."/>
            <person name="Liu Z.-J."/>
        </authorList>
    </citation>
    <scope>NUCLEOTIDE SEQUENCE</scope>
    <source>
        <strain evidence="5">SCP</strain>
        <tissue evidence="5">Leaves</tissue>
    </source>
</reference>
<gene>
    <name evidence="5" type="ORF">QJS04_geneDACA020893</name>
</gene>
<evidence type="ECO:0000259" key="3">
    <source>
        <dbReference type="Pfam" id="PF23005"/>
    </source>
</evidence>
<dbReference type="Gene3D" id="1.25.10.10">
    <property type="entry name" value="Leucine-rich Repeat Variant"/>
    <property type="match status" value="1"/>
</dbReference>
<dbReference type="InterPro" id="IPR011989">
    <property type="entry name" value="ARM-like"/>
</dbReference>
<evidence type="ECO:0000256" key="1">
    <source>
        <dbReference type="PROSITE-ProRule" id="PRU00259"/>
    </source>
</evidence>
<proteinExistence type="predicted"/>
<reference evidence="5" key="1">
    <citation type="journal article" date="2023" name="Nat. Commun.">
        <title>Diploid and tetraploid genomes of Acorus and the evolution of monocots.</title>
        <authorList>
            <person name="Ma L."/>
            <person name="Liu K.W."/>
            <person name="Li Z."/>
            <person name="Hsiao Y.Y."/>
            <person name="Qi Y."/>
            <person name="Fu T."/>
            <person name="Tang G.D."/>
            <person name="Zhang D."/>
            <person name="Sun W.H."/>
            <person name="Liu D.K."/>
            <person name="Li Y."/>
            <person name="Chen G.Z."/>
            <person name="Liu X.D."/>
            <person name="Liao X.Y."/>
            <person name="Jiang Y.T."/>
            <person name="Yu X."/>
            <person name="Hao Y."/>
            <person name="Huang J."/>
            <person name="Zhao X.W."/>
            <person name="Ke S."/>
            <person name="Chen Y.Y."/>
            <person name="Wu W.L."/>
            <person name="Hsu J.L."/>
            <person name="Lin Y.F."/>
            <person name="Huang M.D."/>
            <person name="Li C.Y."/>
            <person name="Huang L."/>
            <person name="Wang Z.W."/>
            <person name="Zhao X."/>
            <person name="Zhong W.Y."/>
            <person name="Peng D.H."/>
            <person name="Ahmad S."/>
            <person name="Lan S."/>
            <person name="Zhang J.S."/>
            <person name="Tsai W.C."/>
            <person name="Van de Peer Y."/>
            <person name="Liu Z.J."/>
        </authorList>
    </citation>
    <scope>NUCLEOTIDE SEQUENCE</scope>
    <source>
        <strain evidence="5">SCP</strain>
    </source>
</reference>
<name>A0AAV9B7B2_ACOGR</name>
<dbReference type="InterPro" id="IPR000225">
    <property type="entry name" value="Armadillo"/>
</dbReference>
<dbReference type="PROSITE" id="PS50176">
    <property type="entry name" value="ARM_REPEAT"/>
    <property type="match status" value="1"/>
</dbReference>
<keyword evidence="6" id="KW-1185">Reference proteome</keyword>
<dbReference type="PANTHER" id="PTHR46043">
    <property type="entry name" value="ARM REPEAT SUPERFAMILY PROTEIN"/>
    <property type="match status" value="1"/>
</dbReference>
<evidence type="ECO:0000259" key="4">
    <source>
        <dbReference type="Pfam" id="PF25598"/>
    </source>
</evidence>